<evidence type="ECO:0000313" key="2">
    <source>
        <dbReference type="EMBL" id="KAK0640984.1"/>
    </source>
</evidence>
<dbReference type="Proteomes" id="UP001174936">
    <property type="component" value="Unassembled WGS sequence"/>
</dbReference>
<feature type="region of interest" description="Disordered" evidence="1">
    <location>
        <begin position="176"/>
        <end position="203"/>
    </location>
</feature>
<proteinExistence type="predicted"/>
<reference evidence="2" key="1">
    <citation type="submission" date="2023-06" db="EMBL/GenBank/DDBJ databases">
        <title>Genome-scale phylogeny and comparative genomics of the fungal order Sordariales.</title>
        <authorList>
            <consortium name="Lawrence Berkeley National Laboratory"/>
            <person name="Hensen N."/>
            <person name="Bonometti L."/>
            <person name="Westerberg I."/>
            <person name="Brannstrom I.O."/>
            <person name="Guillou S."/>
            <person name="Cros-Aarteil S."/>
            <person name="Calhoun S."/>
            <person name="Haridas S."/>
            <person name="Kuo A."/>
            <person name="Mondo S."/>
            <person name="Pangilinan J."/>
            <person name="Riley R."/>
            <person name="Labutti K."/>
            <person name="Andreopoulos B."/>
            <person name="Lipzen A."/>
            <person name="Chen C."/>
            <person name="Yanf M."/>
            <person name="Daum C."/>
            <person name="Ng V."/>
            <person name="Clum A."/>
            <person name="Steindorff A."/>
            <person name="Ohm R."/>
            <person name="Martin F."/>
            <person name="Silar P."/>
            <person name="Natvig D."/>
            <person name="Lalanne C."/>
            <person name="Gautier V."/>
            <person name="Ament-Velasquez S.L."/>
            <person name="Kruys A."/>
            <person name="Hutchinson M.I."/>
            <person name="Powell A.J."/>
            <person name="Barry K."/>
            <person name="Miller A.N."/>
            <person name="Grigoriev I.V."/>
            <person name="Debuchy R."/>
            <person name="Gladieux P."/>
            <person name="Thoren M.H."/>
            <person name="Johannesson H."/>
        </authorList>
    </citation>
    <scope>NUCLEOTIDE SEQUENCE</scope>
    <source>
        <strain evidence="2">SMH2532-1</strain>
    </source>
</reference>
<dbReference type="EMBL" id="JAULSV010000006">
    <property type="protein sequence ID" value="KAK0640984.1"/>
    <property type="molecule type" value="Genomic_DNA"/>
</dbReference>
<protein>
    <submittedName>
        <fullName evidence="2">Uncharacterized protein</fullName>
    </submittedName>
</protein>
<feature type="region of interest" description="Disordered" evidence="1">
    <location>
        <begin position="118"/>
        <end position="151"/>
    </location>
</feature>
<name>A0AA40CL25_9PEZI</name>
<organism evidence="2 3">
    <name type="scientific">Cercophora newfieldiana</name>
    <dbReference type="NCBI Taxonomy" id="92897"/>
    <lineage>
        <taxon>Eukaryota</taxon>
        <taxon>Fungi</taxon>
        <taxon>Dikarya</taxon>
        <taxon>Ascomycota</taxon>
        <taxon>Pezizomycotina</taxon>
        <taxon>Sordariomycetes</taxon>
        <taxon>Sordariomycetidae</taxon>
        <taxon>Sordariales</taxon>
        <taxon>Lasiosphaeriaceae</taxon>
        <taxon>Cercophora</taxon>
    </lineage>
</organism>
<evidence type="ECO:0000256" key="1">
    <source>
        <dbReference type="SAM" id="MobiDB-lite"/>
    </source>
</evidence>
<comment type="caution">
    <text evidence="2">The sequence shown here is derived from an EMBL/GenBank/DDBJ whole genome shotgun (WGS) entry which is preliminary data.</text>
</comment>
<dbReference type="AlphaFoldDB" id="A0AA40CL25"/>
<sequence length="203" mass="21912">MSQFPSGTLLIEACRLALAIERPPPIFCGVMIQNHVAGTPSVRAVRAGGCTDLRRARVSRGGALTERDTTHHHAALPTLHTSLSTFAPIDLPNRPWRDSSTVSQRSWFSTVRGAWSPQLPPFGRSRGVPGANGPQRAQTKKPGPRQTINSAVGTPLDLLLASRRWIDAPGTAQYRTKQRQRQPAERCGCRSAVPPVGHVGHAG</sequence>
<keyword evidence="3" id="KW-1185">Reference proteome</keyword>
<gene>
    <name evidence="2" type="ORF">B0T16DRAFT_205644</name>
</gene>
<accession>A0AA40CL25</accession>
<evidence type="ECO:0000313" key="3">
    <source>
        <dbReference type="Proteomes" id="UP001174936"/>
    </source>
</evidence>